<feature type="coiled-coil region" evidence="1">
    <location>
        <begin position="125"/>
        <end position="186"/>
    </location>
</feature>
<dbReference type="GO" id="GO:0017119">
    <property type="term" value="C:Golgi transport complex"/>
    <property type="evidence" value="ECO:0007669"/>
    <property type="project" value="InterPro"/>
</dbReference>
<dbReference type="OrthoDB" id="18786at2759"/>
<gene>
    <name evidence="2" type="ORF">HPLM_LOCUS7602</name>
</gene>
<reference evidence="2 3" key="2">
    <citation type="submission" date="2018-11" db="EMBL/GenBank/DDBJ databases">
        <authorList>
            <consortium name="Pathogen Informatics"/>
        </authorList>
    </citation>
    <scope>NUCLEOTIDE SEQUENCE [LARGE SCALE GENOMIC DNA]</scope>
    <source>
        <strain evidence="2 3">MHpl1</strain>
    </source>
</reference>
<evidence type="ECO:0000313" key="2">
    <source>
        <dbReference type="EMBL" id="VDO32416.1"/>
    </source>
</evidence>
<dbReference type="GO" id="GO:0006891">
    <property type="term" value="P:intra-Golgi vesicle-mediated transport"/>
    <property type="evidence" value="ECO:0007669"/>
    <property type="project" value="InterPro"/>
</dbReference>
<dbReference type="Proteomes" id="UP000268014">
    <property type="component" value="Unassembled WGS sequence"/>
</dbReference>
<dbReference type="InterPro" id="IPR019465">
    <property type="entry name" value="Cog5"/>
</dbReference>
<accession>A0A0N4WB13</accession>
<evidence type="ECO:0000313" key="3">
    <source>
        <dbReference type="Proteomes" id="UP000268014"/>
    </source>
</evidence>
<keyword evidence="3" id="KW-1185">Reference proteome</keyword>
<dbReference type="STRING" id="6290.A0A0N4WB13"/>
<dbReference type="WBParaSite" id="HPLM_0000761001-mRNA-1">
    <property type="protein sequence ID" value="HPLM_0000761001-mRNA-1"/>
    <property type="gene ID" value="HPLM_0000761001"/>
</dbReference>
<keyword evidence="1" id="KW-0175">Coiled coil</keyword>
<dbReference type="OMA" id="ESLPFWF"/>
<dbReference type="PANTHER" id="PTHR13228">
    <property type="entry name" value="CONSERVED OLIGOMERIC GOLGI COMPLEX COMPONENT 5"/>
    <property type="match status" value="1"/>
</dbReference>
<proteinExistence type="predicted"/>
<dbReference type="AlphaFoldDB" id="A0A0N4WB13"/>
<protein>
    <submittedName>
        <fullName evidence="4">Conserved oligomeric Golgi complex subunit 5</fullName>
    </submittedName>
</protein>
<organism evidence="4">
    <name type="scientific">Haemonchus placei</name>
    <name type="common">Barber's pole worm</name>
    <dbReference type="NCBI Taxonomy" id="6290"/>
    <lineage>
        <taxon>Eukaryota</taxon>
        <taxon>Metazoa</taxon>
        <taxon>Ecdysozoa</taxon>
        <taxon>Nematoda</taxon>
        <taxon>Chromadorea</taxon>
        <taxon>Rhabditida</taxon>
        <taxon>Rhabditina</taxon>
        <taxon>Rhabditomorpha</taxon>
        <taxon>Strongyloidea</taxon>
        <taxon>Trichostrongylidae</taxon>
        <taxon>Haemonchus</taxon>
    </lineage>
</organism>
<name>A0A0N4WB13_HAEPC</name>
<sequence length="596" mass="67588">MSRWYPERLLLLSLKFPSRSKQLDELLEQTTALEALDCTQRNLTLILSNRFAKTLDSLLHDYRNLVAKLEGLTVEKDLTADALRCEDLLDSLEKRNEIVKRSEIVSEIKGVVADNADLLSISWLRDALTTRLKAVENEVRRSAADDMRRGLVSLNASLISSATRALENLEVLDAELEVQLSSAAAEVDSKLVDLSSSPESSMRNLQQCVNLIHSQLEQCALLGEFVEKLARIIRARVPLDATFKLPLNFYHLQVYSTNKSSAQCTSRVLGTPHRGSTSTKKLYFKSVLSSAVEEEIKRLAWDSELRDETEKNIQKCLSMVAKRLESELKLDTENLLLGDRLRSDQLKNYRLLEVANGLAAKWPSQATPLLTFEQEAVAIIMESIRESIFTIVGAMHREVLGNKDVSPYMQELIAYINRIEFHTSHFPSSIRRSASLSSLADYIIELFLINATLLRPSSDSIRQRLRTDLESLLDAVESKLNPSVKYPDRNQLLSLWHRDGSIFDNESNTSLPTWIYLHILISDSPNNLVSPHTSVDWTIDQYVKWCCDHTDFEIVSFLSGLLASYTTTVVNRHETQFVPHYPKMMELVRKATDSTT</sequence>
<dbReference type="EMBL" id="UZAF01016693">
    <property type="protein sequence ID" value="VDO32416.1"/>
    <property type="molecule type" value="Genomic_DNA"/>
</dbReference>
<evidence type="ECO:0000313" key="4">
    <source>
        <dbReference type="WBParaSite" id="HPLM_0000761001-mRNA-1"/>
    </source>
</evidence>
<reference evidence="4" key="1">
    <citation type="submission" date="2017-02" db="UniProtKB">
        <authorList>
            <consortium name="WormBaseParasite"/>
        </authorList>
    </citation>
    <scope>IDENTIFICATION</scope>
</reference>
<dbReference type="PANTHER" id="PTHR13228:SF3">
    <property type="entry name" value="CONSERVED OLIGOMERIC GOLGI COMPLEX SUBUNIT 5"/>
    <property type="match status" value="1"/>
</dbReference>
<evidence type="ECO:0000256" key="1">
    <source>
        <dbReference type="SAM" id="Coils"/>
    </source>
</evidence>